<organism evidence="1">
    <name type="scientific">bioreactor metagenome</name>
    <dbReference type="NCBI Taxonomy" id="1076179"/>
    <lineage>
        <taxon>unclassified sequences</taxon>
        <taxon>metagenomes</taxon>
        <taxon>ecological metagenomes</taxon>
    </lineage>
</organism>
<accession>A0A644Z6U0</accession>
<reference evidence="1" key="1">
    <citation type="submission" date="2019-08" db="EMBL/GenBank/DDBJ databases">
        <authorList>
            <person name="Kucharzyk K."/>
            <person name="Murdoch R.W."/>
            <person name="Higgins S."/>
            <person name="Loffler F."/>
        </authorList>
    </citation>
    <scope>NUCLEOTIDE SEQUENCE</scope>
</reference>
<gene>
    <name evidence="1" type="ORF">SDC9_83149</name>
</gene>
<evidence type="ECO:0000313" key="1">
    <source>
        <dbReference type="EMBL" id="MPM36550.1"/>
    </source>
</evidence>
<sequence length="103" mass="11455">MLAQYCATSFIAQDKPQWRYLFDHVVAIPFTGVASGTQDTGDPGIMPAEAVRCSHQVAIYTDGIDGKRTVYGVLHKNDFFRDTAGPVKMDRLNLFSLQERVGM</sequence>
<dbReference type="EMBL" id="VSSQ01007642">
    <property type="protein sequence ID" value="MPM36550.1"/>
    <property type="molecule type" value="Genomic_DNA"/>
</dbReference>
<protein>
    <submittedName>
        <fullName evidence="1">Uncharacterized protein</fullName>
    </submittedName>
</protein>
<comment type="caution">
    <text evidence="1">The sequence shown here is derived from an EMBL/GenBank/DDBJ whole genome shotgun (WGS) entry which is preliminary data.</text>
</comment>
<name>A0A644Z6U0_9ZZZZ</name>
<dbReference type="AlphaFoldDB" id="A0A644Z6U0"/>
<proteinExistence type="predicted"/>